<dbReference type="EMBL" id="UOFY01000006">
    <property type="protein sequence ID" value="VAX06185.1"/>
    <property type="molecule type" value="Genomic_DNA"/>
</dbReference>
<accession>A0A3B1BIY8</accession>
<sequence>MEFFATLKLVATEEELQQQLKVETVTHFCASIYEVMSYEKDTAEVSMVWGRFNVLRECIRGGVRFTLPNCLNGVAWTITISPDDRVQEVMVHCTINRKEQDTDFVESLEDFVADWAVGLEQHFPLKIDVNESHRAKHA</sequence>
<proteinExistence type="predicted"/>
<protein>
    <submittedName>
        <fullName evidence="1">Uncharacterized protein</fullName>
    </submittedName>
</protein>
<gene>
    <name evidence="1" type="ORF">MNBD_GAMMA25-341</name>
</gene>
<organism evidence="1">
    <name type="scientific">hydrothermal vent metagenome</name>
    <dbReference type="NCBI Taxonomy" id="652676"/>
    <lineage>
        <taxon>unclassified sequences</taxon>
        <taxon>metagenomes</taxon>
        <taxon>ecological metagenomes</taxon>
    </lineage>
</organism>
<reference evidence="1" key="1">
    <citation type="submission" date="2018-06" db="EMBL/GenBank/DDBJ databases">
        <authorList>
            <person name="Zhirakovskaya E."/>
        </authorList>
    </citation>
    <scope>NUCLEOTIDE SEQUENCE</scope>
</reference>
<evidence type="ECO:0000313" key="1">
    <source>
        <dbReference type="EMBL" id="VAX06185.1"/>
    </source>
</evidence>
<dbReference type="AlphaFoldDB" id="A0A3B1BIY8"/>
<name>A0A3B1BIY8_9ZZZZ</name>